<evidence type="ECO:0000256" key="1">
    <source>
        <dbReference type="SAM" id="SignalP"/>
    </source>
</evidence>
<dbReference type="InterPro" id="IPR002372">
    <property type="entry name" value="PQQ_rpt_dom"/>
</dbReference>
<dbReference type="Proteomes" id="UP000428260">
    <property type="component" value="Chromosome"/>
</dbReference>
<protein>
    <submittedName>
        <fullName evidence="3">PQQ-binding-like beta-propeller repeat protein</fullName>
    </submittedName>
</protein>
<dbReference type="EMBL" id="CP046401">
    <property type="protein sequence ID" value="QGY43054.1"/>
    <property type="molecule type" value="Genomic_DNA"/>
</dbReference>
<feature type="domain" description="Pyrrolo-quinoline quinone repeat" evidence="2">
    <location>
        <begin position="82"/>
        <end position="326"/>
    </location>
</feature>
<dbReference type="InterPro" id="IPR011047">
    <property type="entry name" value="Quinoprotein_ADH-like_sf"/>
</dbReference>
<organism evidence="3 4">
    <name type="scientific">Maribellus comscasis</name>
    <dbReference type="NCBI Taxonomy" id="2681766"/>
    <lineage>
        <taxon>Bacteria</taxon>
        <taxon>Pseudomonadati</taxon>
        <taxon>Bacteroidota</taxon>
        <taxon>Bacteroidia</taxon>
        <taxon>Marinilabiliales</taxon>
        <taxon>Prolixibacteraceae</taxon>
        <taxon>Maribellus</taxon>
    </lineage>
</organism>
<dbReference type="PANTHER" id="PTHR34512">
    <property type="entry name" value="CELL SURFACE PROTEIN"/>
    <property type="match status" value="1"/>
</dbReference>
<accession>A0A6I6JZC5</accession>
<evidence type="ECO:0000313" key="3">
    <source>
        <dbReference type="EMBL" id="QGY43054.1"/>
    </source>
</evidence>
<dbReference type="Gene3D" id="2.130.10.10">
    <property type="entry name" value="YVTN repeat-like/Quinoprotein amine dehydrogenase"/>
    <property type="match status" value="1"/>
</dbReference>
<reference evidence="3 4" key="1">
    <citation type="submission" date="2019-11" db="EMBL/GenBank/DDBJ databases">
        <authorList>
            <person name="Zheng R.K."/>
            <person name="Sun C.M."/>
        </authorList>
    </citation>
    <scope>NUCLEOTIDE SEQUENCE [LARGE SCALE GENOMIC DNA]</scope>
    <source>
        <strain evidence="3 4">WC007</strain>
    </source>
</reference>
<dbReference type="Pfam" id="PF13360">
    <property type="entry name" value="PQQ_2"/>
    <property type="match status" value="1"/>
</dbReference>
<dbReference type="InterPro" id="IPR018391">
    <property type="entry name" value="PQQ_b-propeller_rpt"/>
</dbReference>
<dbReference type="SMART" id="SM00564">
    <property type="entry name" value="PQQ"/>
    <property type="match status" value="4"/>
</dbReference>
<feature type="chain" id="PRO_5026218492" evidence="1">
    <location>
        <begin position="22"/>
        <end position="404"/>
    </location>
</feature>
<keyword evidence="4" id="KW-1185">Reference proteome</keyword>
<evidence type="ECO:0000259" key="2">
    <source>
        <dbReference type="Pfam" id="PF13360"/>
    </source>
</evidence>
<sequence>MSKNTLLLVFILLLTSFVSDAQIPTKWRGPHGNGIYDETGLLKEWPASGPEIIWHFDDLGEGFSSPVFANDMIYITGGKDNEGYVIVLDKNGKLLWKESYGKEFFESYPGVRSSPTVAGNLLYIYSGYGVLTCMDAKNGSIKWQKDMLNDFDGKNIQWGVTETVVVDGDRVFVTPGGKKNNVVALNRFNGDVIWSSEGKGELSAYCTPLIVELPARKLLVTHTADNLIGLDAADGKLLWSYPHTNRWAVHPNTPIYEAGGIFCFSGYGQGGEKLELSADGSSVKEVWKSEKLDSRIGGMVMVDGYLYGSGDKAREWRCVDWKTGEEKYASKDLTKGTLIYAGGMLYCYSERGELALVKATPEKFDVVSQTKVELGSAQHWAHPVINDGKLYVRHGNVLIAYKIK</sequence>
<feature type="signal peptide" evidence="1">
    <location>
        <begin position="1"/>
        <end position="21"/>
    </location>
</feature>
<keyword evidence="1" id="KW-0732">Signal</keyword>
<evidence type="ECO:0000313" key="4">
    <source>
        <dbReference type="Proteomes" id="UP000428260"/>
    </source>
</evidence>
<dbReference type="AlphaFoldDB" id="A0A6I6JZC5"/>
<dbReference type="KEGG" id="mcos:GM418_05080"/>
<proteinExistence type="predicted"/>
<dbReference type="SUPFAM" id="SSF50998">
    <property type="entry name" value="Quinoprotein alcohol dehydrogenase-like"/>
    <property type="match status" value="1"/>
</dbReference>
<dbReference type="Gene3D" id="2.40.10.480">
    <property type="match status" value="1"/>
</dbReference>
<gene>
    <name evidence="3" type="ORF">GM418_05080</name>
</gene>
<dbReference type="PANTHER" id="PTHR34512:SF30">
    <property type="entry name" value="OUTER MEMBRANE PROTEIN ASSEMBLY FACTOR BAMB"/>
    <property type="match status" value="1"/>
</dbReference>
<dbReference type="InterPro" id="IPR015943">
    <property type="entry name" value="WD40/YVTN_repeat-like_dom_sf"/>
</dbReference>
<dbReference type="RefSeq" id="WP_158863801.1">
    <property type="nucleotide sequence ID" value="NZ_CP046401.1"/>
</dbReference>
<name>A0A6I6JZC5_9BACT</name>